<organism evidence="2">
    <name type="scientific">marine sediment metagenome</name>
    <dbReference type="NCBI Taxonomy" id="412755"/>
    <lineage>
        <taxon>unclassified sequences</taxon>
        <taxon>metagenomes</taxon>
        <taxon>ecological metagenomes</taxon>
    </lineage>
</organism>
<proteinExistence type="predicted"/>
<feature type="domain" description="Cation efflux protein cytoplasmic" evidence="1">
    <location>
        <begin position="4"/>
        <end position="72"/>
    </location>
</feature>
<dbReference type="EMBL" id="BARS01044502">
    <property type="protein sequence ID" value="GAG36869.1"/>
    <property type="molecule type" value="Genomic_DNA"/>
</dbReference>
<sequence length="87" mass="10138">DGAMLTRVRRLILKEKDVRDVTSLRARKVGQRHWIDIEARFDPRIEVSQVKKIIEVVKKSIMDEFERIEGVVVVSRAAEPELQETQP</sequence>
<evidence type="ECO:0000313" key="2">
    <source>
        <dbReference type="EMBL" id="GAG36869.1"/>
    </source>
</evidence>
<evidence type="ECO:0000259" key="1">
    <source>
        <dbReference type="Pfam" id="PF16916"/>
    </source>
</evidence>
<gene>
    <name evidence="2" type="ORF">S01H1_67222</name>
</gene>
<dbReference type="Gene3D" id="3.30.70.1350">
    <property type="entry name" value="Cation efflux protein, cytoplasmic domain"/>
    <property type="match status" value="1"/>
</dbReference>
<protein>
    <recommendedName>
        <fullName evidence="1">Cation efflux protein cytoplasmic domain-containing protein</fullName>
    </recommendedName>
</protein>
<feature type="non-terminal residue" evidence="2">
    <location>
        <position position="1"/>
    </location>
</feature>
<reference evidence="2" key="1">
    <citation type="journal article" date="2014" name="Front. Microbiol.">
        <title>High frequency of phylogenetically diverse reductive dehalogenase-homologous genes in deep subseafloor sedimentary metagenomes.</title>
        <authorList>
            <person name="Kawai M."/>
            <person name="Futagami T."/>
            <person name="Toyoda A."/>
            <person name="Takaki Y."/>
            <person name="Nishi S."/>
            <person name="Hori S."/>
            <person name="Arai W."/>
            <person name="Tsubouchi T."/>
            <person name="Morono Y."/>
            <person name="Uchiyama I."/>
            <person name="Ito T."/>
            <person name="Fujiyama A."/>
            <person name="Inagaki F."/>
            <person name="Takami H."/>
        </authorList>
    </citation>
    <scope>NUCLEOTIDE SEQUENCE</scope>
    <source>
        <strain evidence="2">Expedition CK06-06</strain>
    </source>
</reference>
<dbReference type="InterPro" id="IPR027470">
    <property type="entry name" value="Cation_efflux_CTD"/>
</dbReference>
<dbReference type="AlphaFoldDB" id="X0X104"/>
<dbReference type="Pfam" id="PF16916">
    <property type="entry name" value="ZT_dimer"/>
    <property type="match status" value="1"/>
</dbReference>
<comment type="caution">
    <text evidence="2">The sequence shown here is derived from an EMBL/GenBank/DDBJ whole genome shotgun (WGS) entry which is preliminary data.</text>
</comment>
<dbReference type="SUPFAM" id="SSF160240">
    <property type="entry name" value="Cation efflux protein cytoplasmic domain-like"/>
    <property type="match status" value="1"/>
</dbReference>
<dbReference type="InterPro" id="IPR036837">
    <property type="entry name" value="Cation_efflux_CTD_sf"/>
</dbReference>
<accession>X0X104</accession>
<name>X0X104_9ZZZZ</name>